<organism evidence="1 2">
    <name type="scientific">Rhodopirellula halodulae</name>
    <dbReference type="NCBI Taxonomy" id="2894198"/>
    <lineage>
        <taxon>Bacteria</taxon>
        <taxon>Pseudomonadati</taxon>
        <taxon>Planctomycetota</taxon>
        <taxon>Planctomycetia</taxon>
        <taxon>Pirellulales</taxon>
        <taxon>Pirellulaceae</taxon>
        <taxon>Rhodopirellula</taxon>
    </lineage>
</organism>
<accession>A0ABS8NNN3</accession>
<evidence type="ECO:0008006" key="3">
    <source>
        <dbReference type="Google" id="ProtNLM"/>
    </source>
</evidence>
<comment type="caution">
    <text evidence="1">The sequence shown here is derived from an EMBL/GenBank/DDBJ whole genome shotgun (WGS) entry which is preliminary data.</text>
</comment>
<proteinExistence type="predicted"/>
<reference evidence="1" key="1">
    <citation type="submission" date="2021-11" db="EMBL/GenBank/DDBJ databases">
        <title>Genome sequence.</title>
        <authorList>
            <person name="Sun Q."/>
        </authorList>
    </citation>
    <scope>NUCLEOTIDE SEQUENCE</scope>
    <source>
        <strain evidence="1">JC740</strain>
    </source>
</reference>
<sequence>MASGMRGVEIVHRSYVAFILVLFVAVVNMSRSSIGSEPSDFFAIRVVDQETGRGVPLVELRTTDENRYFTDSNGYVAFNEPGLMNRAIWFEVHSWGYESPRGPFDLPGLTLQTTPGTEQSIRIRRINVAERFYRQTGVGIYRDSMLLGKSVPPMAKNLNADIAGCDSVQTAFYRGKMRWFWQDTDQIGFGLGNYNMTGATSPSPQQINPDLGIEFQYFTREDSPFARPMVSIENAEQLPIWVDGLMVVKDSTGRERLVGRSVAARKDFSVARSCLLIYDDTAEQFRHLRDLPLPTESKRFPHEHPALVAEGEEQYFYIGCPPNIRVQASFEAVTDLGRYEGLTCLLPDGSVDRTAAGQVRFRWEAEADPVTQEEVRRLLAENQATGAEVPFALFDVESGRSIDCARGSIAWNPHWKVWTMLFCERGGDSFLGEVWFSTANSPAGPWLHCQKVATHARAGQDMNFYNPMQHAELMRGNGRFVYFEGTFVNTFAAASVPVPRYNYNQLMYRLDLDDPRWKLPEPPPH</sequence>
<dbReference type="Proteomes" id="UP001430306">
    <property type="component" value="Unassembled WGS sequence"/>
</dbReference>
<gene>
    <name evidence="1" type="ORF">LOC71_22910</name>
</gene>
<evidence type="ECO:0000313" key="2">
    <source>
        <dbReference type="Proteomes" id="UP001430306"/>
    </source>
</evidence>
<name>A0ABS8NNN3_9BACT</name>
<evidence type="ECO:0000313" key="1">
    <source>
        <dbReference type="EMBL" id="MCC9645140.1"/>
    </source>
</evidence>
<keyword evidence="2" id="KW-1185">Reference proteome</keyword>
<dbReference type="EMBL" id="JAJKFW010000063">
    <property type="protein sequence ID" value="MCC9645140.1"/>
    <property type="molecule type" value="Genomic_DNA"/>
</dbReference>
<dbReference type="RefSeq" id="WP_230276780.1">
    <property type="nucleotide sequence ID" value="NZ_JAJKFW010000063.1"/>
</dbReference>
<protein>
    <recommendedName>
        <fullName evidence="3">Coagulation factor 5/8 type domain protein</fullName>
    </recommendedName>
</protein>